<dbReference type="GO" id="GO:0006412">
    <property type="term" value="P:translation"/>
    <property type="evidence" value="ECO:0007669"/>
    <property type="project" value="UniProtKB-UniRule"/>
</dbReference>
<comment type="caution">
    <text evidence="2">The sequence shown here is derived from an EMBL/GenBank/DDBJ whole genome shotgun (WGS) entry which is preliminary data.</text>
</comment>
<gene>
    <name evidence="1" type="primary">gatC</name>
    <name evidence="2" type="ORF">A2627_03370</name>
</gene>
<evidence type="ECO:0000313" key="2">
    <source>
        <dbReference type="EMBL" id="OGM27272.1"/>
    </source>
</evidence>
<evidence type="ECO:0000256" key="1">
    <source>
        <dbReference type="HAMAP-Rule" id="MF_00122"/>
    </source>
</evidence>
<keyword evidence="1" id="KW-0436">Ligase</keyword>
<dbReference type="GO" id="GO:0050567">
    <property type="term" value="F:glutaminyl-tRNA synthase (glutamine-hydrolyzing) activity"/>
    <property type="evidence" value="ECO:0007669"/>
    <property type="project" value="UniProtKB-UniRule"/>
</dbReference>
<comment type="catalytic activity">
    <reaction evidence="1">
        <text>L-aspartyl-tRNA(Asn) + L-glutamine + ATP + H2O = L-asparaginyl-tRNA(Asn) + L-glutamate + ADP + phosphate + 2 H(+)</text>
        <dbReference type="Rhea" id="RHEA:14513"/>
        <dbReference type="Rhea" id="RHEA-COMP:9674"/>
        <dbReference type="Rhea" id="RHEA-COMP:9677"/>
        <dbReference type="ChEBI" id="CHEBI:15377"/>
        <dbReference type="ChEBI" id="CHEBI:15378"/>
        <dbReference type="ChEBI" id="CHEBI:29985"/>
        <dbReference type="ChEBI" id="CHEBI:30616"/>
        <dbReference type="ChEBI" id="CHEBI:43474"/>
        <dbReference type="ChEBI" id="CHEBI:58359"/>
        <dbReference type="ChEBI" id="CHEBI:78515"/>
        <dbReference type="ChEBI" id="CHEBI:78516"/>
        <dbReference type="ChEBI" id="CHEBI:456216"/>
    </reaction>
</comment>
<comment type="catalytic activity">
    <reaction evidence="1">
        <text>L-glutamyl-tRNA(Gln) + L-glutamine + ATP + H2O = L-glutaminyl-tRNA(Gln) + L-glutamate + ADP + phosphate + H(+)</text>
        <dbReference type="Rhea" id="RHEA:17521"/>
        <dbReference type="Rhea" id="RHEA-COMP:9681"/>
        <dbReference type="Rhea" id="RHEA-COMP:9684"/>
        <dbReference type="ChEBI" id="CHEBI:15377"/>
        <dbReference type="ChEBI" id="CHEBI:15378"/>
        <dbReference type="ChEBI" id="CHEBI:29985"/>
        <dbReference type="ChEBI" id="CHEBI:30616"/>
        <dbReference type="ChEBI" id="CHEBI:43474"/>
        <dbReference type="ChEBI" id="CHEBI:58359"/>
        <dbReference type="ChEBI" id="CHEBI:78520"/>
        <dbReference type="ChEBI" id="CHEBI:78521"/>
        <dbReference type="ChEBI" id="CHEBI:456216"/>
    </reaction>
</comment>
<dbReference type="Pfam" id="PF02686">
    <property type="entry name" value="GatC"/>
    <property type="match status" value="1"/>
</dbReference>
<comment type="similarity">
    <text evidence="1">Belongs to the GatC family.</text>
</comment>
<dbReference type="GO" id="GO:0006450">
    <property type="term" value="P:regulation of translational fidelity"/>
    <property type="evidence" value="ECO:0007669"/>
    <property type="project" value="InterPro"/>
</dbReference>
<protein>
    <recommendedName>
        <fullName evidence="1">Aspartyl/glutamyl-tRNA(Asn/Gln) amidotransferase subunit C</fullName>
        <shortName evidence="1">Asp/Glu-ADT subunit C</shortName>
        <ecNumber evidence="1">6.3.5.-</ecNumber>
    </recommendedName>
</protein>
<dbReference type="InterPro" id="IPR036113">
    <property type="entry name" value="Asp/Glu-ADT_sf_sub_c"/>
</dbReference>
<dbReference type="Gene3D" id="1.10.20.60">
    <property type="entry name" value="Glu-tRNAGln amidotransferase C subunit, N-terminal domain"/>
    <property type="match status" value="1"/>
</dbReference>
<organism evidence="2 3">
    <name type="scientific">Candidatus Woesebacteria bacterium RIFCSPHIGHO2_01_FULL_39_28</name>
    <dbReference type="NCBI Taxonomy" id="1802496"/>
    <lineage>
        <taxon>Bacteria</taxon>
        <taxon>Candidatus Woeseibacteriota</taxon>
    </lineage>
</organism>
<dbReference type="NCBIfam" id="TIGR00135">
    <property type="entry name" value="gatC"/>
    <property type="match status" value="1"/>
</dbReference>
<dbReference type="Proteomes" id="UP000178851">
    <property type="component" value="Unassembled WGS sequence"/>
</dbReference>
<reference evidence="2 3" key="1">
    <citation type="journal article" date="2016" name="Nat. Commun.">
        <title>Thousands of microbial genomes shed light on interconnected biogeochemical processes in an aquifer system.</title>
        <authorList>
            <person name="Anantharaman K."/>
            <person name="Brown C.T."/>
            <person name="Hug L.A."/>
            <person name="Sharon I."/>
            <person name="Castelle C.J."/>
            <person name="Probst A.J."/>
            <person name="Thomas B.C."/>
            <person name="Singh A."/>
            <person name="Wilkins M.J."/>
            <person name="Karaoz U."/>
            <person name="Brodie E.L."/>
            <person name="Williams K.H."/>
            <person name="Hubbard S.S."/>
            <person name="Banfield J.F."/>
        </authorList>
    </citation>
    <scope>NUCLEOTIDE SEQUENCE [LARGE SCALE GENOMIC DNA]</scope>
</reference>
<accession>A0A1F7YJ31</accession>
<dbReference type="SUPFAM" id="SSF141000">
    <property type="entry name" value="Glu-tRNAGln amidotransferase C subunit"/>
    <property type="match status" value="1"/>
</dbReference>
<comment type="function">
    <text evidence="1">Allows the formation of correctly charged Asn-tRNA(Asn) or Gln-tRNA(Gln) through the transamidation of misacylated Asp-tRNA(Asn) or Glu-tRNA(Gln) in organisms which lack either or both of asparaginyl-tRNA or glutaminyl-tRNA synthetases. The reaction takes place in the presence of glutamine and ATP through an activated phospho-Asp-tRNA(Asn) or phospho-Glu-tRNA(Gln).</text>
</comment>
<dbReference type="EMBL" id="MGGI01000005">
    <property type="protein sequence ID" value="OGM27272.1"/>
    <property type="molecule type" value="Genomic_DNA"/>
</dbReference>
<keyword evidence="1" id="KW-0547">Nucleotide-binding</keyword>
<name>A0A1F7YJ31_9BACT</name>
<sequence length="99" mass="11290">MVKLTKDDVFHVAKLAKLKLTSNEIEKFRKQLSEIMSYISKLNELNTLNIIPTSQTTGLENIFREDETDLAKSLSQEEATSGGKMIHNYYFVVPPVLDK</sequence>
<dbReference type="InterPro" id="IPR003837">
    <property type="entry name" value="GatC"/>
</dbReference>
<dbReference type="EC" id="6.3.5.-" evidence="1"/>
<keyword evidence="1" id="KW-0648">Protein biosynthesis</keyword>
<keyword evidence="1" id="KW-0067">ATP-binding</keyword>
<proteinExistence type="inferred from homology"/>
<dbReference type="GO" id="GO:0005524">
    <property type="term" value="F:ATP binding"/>
    <property type="evidence" value="ECO:0007669"/>
    <property type="project" value="UniProtKB-KW"/>
</dbReference>
<evidence type="ECO:0000313" key="3">
    <source>
        <dbReference type="Proteomes" id="UP000178851"/>
    </source>
</evidence>
<dbReference type="GO" id="GO:0050566">
    <property type="term" value="F:asparaginyl-tRNA synthase (glutamine-hydrolyzing) activity"/>
    <property type="evidence" value="ECO:0007669"/>
    <property type="project" value="RHEA"/>
</dbReference>
<dbReference type="HAMAP" id="MF_00122">
    <property type="entry name" value="GatC"/>
    <property type="match status" value="1"/>
</dbReference>
<dbReference type="AlphaFoldDB" id="A0A1F7YJ31"/>
<comment type="subunit">
    <text evidence="1">Heterotrimer of A, B and C subunits.</text>
</comment>